<dbReference type="Pfam" id="PF04107">
    <property type="entry name" value="GCS2"/>
    <property type="match status" value="1"/>
</dbReference>
<comment type="similarity">
    <text evidence="5">Belongs to the glutamate--cysteine ligase type 2 family. YbdK subfamily.</text>
</comment>
<dbReference type="PANTHER" id="PTHR36510:SF1">
    <property type="entry name" value="GLUTAMATE--CYSTEINE LIGASE 2-RELATED"/>
    <property type="match status" value="1"/>
</dbReference>
<keyword evidence="1 5" id="KW-0436">Ligase</keyword>
<dbReference type="InterPro" id="IPR050141">
    <property type="entry name" value="GCL_type2/YbdK_subfam"/>
</dbReference>
<reference evidence="6 7" key="1">
    <citation type="submission" date="2019-02" db="EMBL/GenBank/DDBJ databases">
        <title>Sequencing the genomes of 1000 actinobacteria strains.</title>
        <authorList>
            <person name="Klenk H.-P."/>
        </authorList>
    </citation>
    <scope>NUCLEOTIDE SEQUENCE [LARGE SCALE GENOMIC DNA]</scope>
    <source>
        <strain evidence="6 7">DSM 45612</strain>
    </source>
</reference>
<name>A0A4Q8BK21_9ACTN</name>
<dbReference type="Gene3D" id="3.30.590.20">
    <property type="match status" value="1"/>
</dbReference>
<evidence type="ECO:0000256" key="5">
    <source>
        <dbReference type="HAMAP-Rule" id="MF_01609"/>
    </source>
</evidence>
<organism evidence="6 7">
    <name type="scientific">Micromonospora kangleipakensis</name>
    <dbReference type="NCBI Taxonomy" id="1077942"/>
    <lineage>
        <taxon>Bacteria</taxon>
        <taxon>Bacillati</taxon>
        <taxon>Actinomycetota</taxon>
        <taxon>Actinomycetes</taxon>
        <taxon>Micromonosporales</taxon>
        <taxon>Micromonosporaceae</taxon>
        <taxon>Micromonospora</taxon>
    </lineage>
</organism>
<dbReference type="InterPro" id="IPR014746">
    <property type="entry name" value="Gln_synth/guanido_kin_cat_dom"/>
</dbReference>
<keyword evidence="7" id="KW-1185">Reference proteome</keyword>
<gene>
    <name evidence="6" type="ORF">EV384_6659</name>
</gene>
<comment type="caution">
    <text evidence="6">The sequence shown here is derived from an EMBL/GenBank/DDBJ whole genome shotgun (WGS) entry which is preliminary data.</text>
</comment>
<dbReference type="InterPro" id="IPR006336">
    <property type="entry name" value="GCS2"/>
</dbReference>
<dbReference type="NCBIfam" id="NF010041">
    <property type="entry name" value="PRK13517.1-1"/>
    <property type="match status" value="1"/>
</dbReference>
<keyword evidence="2 5" id="KW-0547">Nucleotide-binding</keyword>
<protein>
    <recommendedName>
        <fullName evidence="5">Putative glutamate--cysteine ligase 2</fullName>
        <ecNumber evidence="5">6.3.2.2</ecNumber>
    </recommendedName>
    <alternativeName>
        <fullName evidence="5">Gamma-glutamylcysteine synthetase 2</fullName>
        <shortName evidence="5">GCS 2</shortName>
        <shortName evidence="5">Gamma-GCS 2</shortName>
    </alternativeName>
</protein>
<evidence type="ECO:0000256" key="1">
    <source>
        <dbReference type="ARBA" id="ARBA00022598"/>
    </source>
</evidence>
<accession>A0A4Q8BK21</accession>
<dbReference type="HAMAP" id="MF_01609">
    <property type="entry name" value="Glu_cys_ligase_2"/>
    <property type="match status" value="1"/>
</dbReference>
<sequence length="437" mass="47133">MVRSGSPTWGRPAPQVGVLVASPDRHAGQPFSRADTVGNGPWTTRHGAAVGAERTVSAMSGSVAERERNTAAGGTDLFTVGVEEEFLLVDPHTGAAVPAVDLVMDQVPAELRGQVQREFQTSQIEIGSPPGLELSSIRHSLGVLRAALADAAERAGVRVLAIGTGPVDGPVPPVVDKPRFDRMIERFRLLVPGPGNNGMHVHVGIPDPDTGVQVLNHVRPWLPILHAVTTNSPFAKGEDTGYASWRSVEWERWPSVAPSPFLASHEHYQRLIRQLIASGVMLDEGMLYWYARLSAKYPTVEIRIGDVCPSVDDAVLVAALVRALVATAMTDIAAGRAALRTDHHLLVAAHWRAAHDGLEGEGVDLTDGELRPTWELLEKLVDRVRPDLARHGDLDQVTDLLGGLRRHGSGAARQRAVFARTGRMVDVVEDLARQTRG</sequence>
<proteinExistence type="inferred from homology"/>
<dbReference type="Proteomes" id="UP000294114">
    <property type="component" value="Unassembled WGS sequence"/>
</dbReference>
<evidence type="ECO:0000256" key="2">
    <source>
        <dbReference type="ARBA" id="ARBA00022741"/>
    </source>
</evidence>
<dbReference type="PANTHER" id="PTHR36510">
    <property type="entry name" value="GLUTAMATE--CYSTEINE LIGASE 2-RELATED"/>
    <property type="match status" value="1"/>
</dbReference>
<comment type="catalytic activity">
    <reaction evidence="4 5">
        <text>L-cysteine + L-glutamate + ATP = gamma-L-glutamyl-L-cysteine + ADP + phosphate + H(+)</text>
        <dbReference type="Rhea" id="RHEA:13285"/>
        <dbReference type="ChEBI" id="CHEBI:15378"/>
        <dbReference type="ChEBI" id="CHEBI:29985"/>
        <dbReference type="ChEBI" id="CHEBI:30616"/>
        <dbReference type="ChEBI" id="CHEBI:35235"/>
        <dbReference type="ChEBI" id="CHEBI:43474"/>
        <dbReference type="ChEBI" id="CHEBI:58173"/>
        <dbReference type="ChEBI" id="CHEBI:456216"/>
        <dbReference type="EC" id="6.3.2.2"/>
    </reaction>
</comment>
<evidence type="ECO:0000256" key="3">
    <source>
        <dbReference type="ARBA" id="ARBA00022840"/>
    </source>
</evidence>
<dbReference type="GO" id="GO:0042398">
    <property type="term" value="P:modified amino acid biosynthetic process"/>
    <property type="evidence" value="ECO:0007669"/>
    <property type="project" value="InterPro"/>
</dbReference>
<dbReference type="AlphaFoldDB" id="A0A4Q8BK21"/>
<dbReference type="EC" id="6.3.2.2" evidence="5"/>
<evidence type="ECO:0000313" key="7">
    <source>
        <dbReference type="Proteomes" id="UP000294114"/>
    </source>
</evidence>
<dbReference type="GO" id="GO:0004357">
    <property type="term" value="F:glutamate-cysteine ligase activity"/>
    <property type="evidence" value="ECO:0007669"/>
    <property type="project" value="UniProtKB-EC"/>
</dbReference>
<dbReference type="NCBIfam" id="TIGR02050">
    <property type="entry name" value="gshA_cyan_rel"/>
    <property type="match status" value="1"/>
</dbReference>
<evidence type="ECO:0000313" key="6">
    <source>
        <dbReference type="EMBL" id="RZU77915.1"/>
    </source>
</evidence>
<dbReference type="EMBL" id="SHLD01000001">
    <property type="protein sequence ID" value="RZU77915.1"/>
    <property type="molecule type" value="Genomic_DNA"/>
</dbReference>
<keyword evidence="3 5" id="KW-0067">ATP-binding</keyword>
<dbReference type="GO" id="GO:0005524">
    <property type="term" value="F:ATP binding"/>
    <property type="evidence" value="ECO:0007669"/>
    <property type="project" value="UniProtKB-KW"/>
</dbReference>
<dbReference type="SUPFAM" id="SSF55931">
    <property type="entry name" value="Glutamine synthetase/guanido kinase"/>
    <property type="match status" value="1"/>
</dbReference>
<evidence type="ECO:0000256" key="4">
    <source>
        <dbReference type="ARBA" id="ARBA00048819"/>
    </source>
</evidence>
<comment type="function">
    <text evidence="5">ATP-dependent carboxylate-amine ligase which exhibits weak glutamate--cysteine ligase activity.</text>
</comment>
<dbReference type="InterPro" id="IPR011793">
    <property type="entry name" value="YbdK"/>
</dbReference>